<dbReference type="PANTHER" id="PTHR21028:SF2">
    <property type="entry name" value="CYTH DOMAIN-CONTAINING PROTEIN"/>
    <property type="match status" value="1"/>
</dbReference>
<evidence type="ECO:0000313" key="3">
    <source>
        <dbReference type="Proteomes" id="UP000095762"/>
    </source>
</evidence>
<proteinExistence type="predicted"/>
<dbReference type="RefSeq" id="WP_070100643.1">
    <property type="nucleotide sequence ID" value="NZ_CZBP01000001.1"/>
</dbReference>
<dbReference type="EMBL" id="CZBP01000001">
    <property type="protein sequence ID" value="CUP58119.1"/>
    <property type="molecule type" value="Genomic_DNA"/>
</dbReference>
<dbReference type="AlphaFoldDB" id="A0A174PJP8"/>
<organism evidence="2 3">
    <name type="scientific">Blautia obeum</name>
    <dbReference type="NCBI Taxonomy" id="40520"/>
    <lineage>
        <taxon>Bacteria</taxon>
        <taxon>Bacillati</taxon>
        <taxon>Bacillota</taxon>
        <taxon>Clostridia</taxon>
        <taxon>Lachnospirales</taxon>
        <taxon>Lachnospiraceae</taxon>
        <taxon>Blautia</taxon>
    </lineage>
</organism>
<dbReference type="PANTHER" id="PTHR21028">
    <property type="entry name" value="SI:CH211-156B7.4"/>
    <property type="match status" value="1"/>
</dbReference>
<dbReference type="InterPro" id="IPR033469">
    <property type="entry name" value="CYTH-like_dom_sf"/>
</dbReference>
<dbReference type="PROSITE" id="PS51707">
    <property type="entry name" value="CYTH"/>
    <property type="match status" value="1"/>
</dbReference>
<dbReference type="Proteomes" id="UP000095762">
    <property type="component" value="Unassembled WGS sequence"/>
</dbReference>
<reference evidence="2 3" key="1">
    <citation type="submission" date="2015-09" db="EMBL/GenBank/DDBJ databases">
        <authorList>
            <consortium name="Pathogen Informatics"/>
        </authorList>
    </citation>
    <scope>NUCLEOTIDE SEQUENCE [LARGE SCALE GENOMIC DNA]</scope>
    <source>
        <strain evidence="2 3">2789STDY5834957</strain>
    </source>
</reference>
<evidence type="ECO:0000259" key="1">
    <source>
        <dbReference type="PROSITE" id="PS51707"/>
    </source>
</evidence>
<feature type="domain" description="CYTH" evidence="1">
    <location>
        <begin position="2"/>
        <end position="182"/>
    </location>
</feature>
<dbReference type="NCBIfam" id="TIGR00318">
    <property type="entry name" value="cyaB"/>
    <property type="match status" value="1"/>
</dbReference>
<accession>A0A174PJP8</accession>
<dbReference type="InterPro" id="IPR008173">
    <property type="entry name" value="Adenylyl_cyclase_CyaB"/>
</dbReference>
<dbReference type="CDD" id="cd07890">
    <property type="entry name" value="CYTH-like_AC_IV-like"/>
    <property type="match status" value="1"/>
</dbReference>
<name>A0A174PJP8_9FIRM</name>
<sequence>MSIEVEIKVKIQNRKQVMDSLKKIGFLENRCVVETDIYYTSTHHDFAALGEALRIRKVKDLESPKETSVITYKGAKLDQVSMTRQELETEVGDGETVRKILEHIGFCPVSAVEKKRLYLNKNNMTACLDNVKGLGDYLELEILTDTEEKRTEALKQIEDVLEAFGYSMEDTTRTSYLSMLMKKEKDGKDAQSNGLY</sequence>
<dbReference type="Gene3D" id="2.40.320.10">
    <property type="entry name" value="Hypothetical Protein Pfu-838710-001"/>
    <property type="match status" value="1"/>
</dbReference>
<dbReference type="SMART" id="SM01118">
    <property type="entry name" value="CYTH"/>
    <property type="match status" value="1"/>
</dbReference>
<evidence type="ECO:0000313" key="2">
    <source>
        <dbReference type="EMBL" id="CUP58119.1"/>
    </source>
</evidence>
<dbReference type="Pfam" id="PF01928">
    <property type="entry name" value="CYTH"/>
    <property type="match status" value="1"/>
</dbReference>
<dbReference type="SUPFAM" id="SSF55154">
    <property type="entry name" value="CYTH-like phosphatases"/>
    <property type="match status" value="1"/>
</dbReference>
<dbReference type="InterPro" id="IPR023577">
    <property type="entry name" value="CYTH_domain"/>
</dbReference>
<protein>
    <submittedName>
        <fullName evidence="2">Putative adenylyl cyclase CyaB</fullName>
    </submittedName>
</protein>
<gene>
    <name evidence="2" type="ORF">ERS852569_00048</name>
</gene>